<dbReference type="InterPro" id="IPR011330">
    <property type="entry name" value="Glyco_hydro/deAcase_b/a-brl"/>
</dbReference>
<feature type="region of interest" description="Disordered" evidence="1">
    <location>
        <begin position="1"/>
        <end position="21"/>
    </location>
</feature>
<dbReference type="CDD" id="cd11374">
    <property type="entry name" value="CE4_u10"/>
    <property type="match status" value="1"/>
</dbReference>
<dbReference type="SUPFAM" id="SSF88713">
    <property type="entry name" value="Glycoside hydrolase/deacetylase"/>
    <property type="match status" value="1"/>
</dbReference>
<evidence type="ECO:0000313" key="2">
    <source>
        <dbReference type="EMBL" id="PZO91719.1"/>
    </source>
</evidence>
<organism evidence="2 3">
    <name type="scientific">Sphingomonas sanxanigenens</name>
    <dbReference type="NCBI Taxonomy" id="397260"/>
    <lineage>
        <taxon>Bacteria</taxon>
        <taxon>Pseudomonadati</taxon>
        <taxon>Pseudomonadota</taxon>
        <taxon>Alphaproteobacteria</taxon>
        <taxon>Sphingomonadales</taxon>
        <taxon>Sphingomonadaceae</taxon>
        <taxon>Sphingomonas</taxon>
    </lineage>
</organism>
<dbReference type="AlphaFoldDB" id="A0A2W5AHH4"/>
<evidence type="ECO:0000256" key="1">
    <source>
        <dbReference type="SAM" id="MobiDB-lite"/>
    </source>
</evidence>
<dbReference type="InterPro" id="IPR018763">
    <property type="entry name" value="DUF2334"/>
</dbReference>
<protein>
    <submittedName>
        <fullName evidence="2">DUF2334 domain-containing protein</fullName>
    </submittedName>
</protein>
<dbReference type="GO" id="GO:0005975">
    <property type="term" value="P:carbohydrate metabolic process"/>
    <property type="evidence" value="ECO:0007669"/>
    <property type="project" value="InterPro"/>
</dbReference>
<dbReference type="EMBL" id="QFNN01000005">
    <property type="protein sequence ID" value="PZO91719.1"/>
    <property type="molecule type" value="Genomic_DNA"/>
</dbReference>
<name>A0A2W5AHH4_9SPHN</name>
<sequence>MPFFDRTGGAPESHPPQSPAKSLLASIHDVSPRFEREVDRLTDHLQPLLGGPRLAMLVVPDHWGSAPLSGDAAFRRRLRGWAEAGIEMFVHGWFHRDDAPRRGFRQRHMTAGEGEFAALDRAAALDRMRRGRALIEDATGMPVAGFVAPAWLYSEGAMAALGDAGFALAEDHMRVWRPADGLALARGPVVTWASRSRARTASSLAFAALARHALKPLPVVRVAVHPGDTTKDAIMTSIVRTVAGLMTGGRTAGRYGDLLARR</sequence>
<evidence type="ECO:0000313" key="3">
    <source>
        <dbReference type="Proteomes" id="UP000249066"/>
    </source>
</evidence>
<comment type="caution">
    <text evidence="2">The sequence shown here is derived from an EMBL/GenBank/DDBJ whole genome shotgun (WGS) entry which is preliminary data.</text>
</comment>
<proteinExistence type="predicted"/>
<dbReference type="Proteomes" id="UP000249066">
    <property type="component" value="Unassembled WGS sequence"/>
</dbReference>
<dbReference type="Gene3D" id="3.20.20.370">
    <property type="entry name" value="Glycoside hydrolase/deacetylase"/>
    <property type="match status" value="1"/>
</dbReference>
<accession>A0A2W5AHH4</accession>
<dbReference type="Pfam" id="PF10096">
    <property type="entry name" value="DUF2334"/>
    <property type="match status" value="1"/>
</dbReference>
<reference evidence="2 3" key="1">
    <citation type="submission" date="2017-08" db="EMBL/GenBank/DDBJ databases">
        <title>Infants hospitalized years apart are colonized by the same room-sourced microbial strains.</title>
        <authorList>
            <person name="Brooks B."/>
            <person name="Olm M.R."/>
            <person name="Firek B.A."/>
            <person name="Baker R."/>
            <person name="Thomas B.C."/>
            <person name="Morowitz M.J."/>
            <person name="Banfield J.F."/>
        </authorList>
    </citation>
    <scope>NUCLEOTIDE SEQUENCE [LARGE SCALE GENOMIC DNA]</scope>
    <source>
        <strain evidence="2">S2_018_000_R2_101</strain>
    </source>
</reference>
<gene>
    <name evidence="2" type="ORF">DI623_02060</name>
</gene>